<evidence type="ECO:0000256" key="8">
    <source>
        <dbReference type="SAM" id="Phobius"/>
    </source>
</evidence>
<dbReference type="PANTHER" id="PTHR46494">
    <property type="entry name" value="CORA FAMILY METAL ION TRANSPORTER (EUROFUNG)"/>
    <property type="match status" value="1"/>
</dbReference>
<reference evidence="9 10" key="1">
    <citation type="submission" date="2018-10" db="EMBL/GenBank/DDBJ databases">
        <title>Tessaracoccus antarcticuss sp. nov., isolated from sediment.</title>
        <authorList>
            <person name="Zhou L.Y."/>
            <person name="Du Z.J."/>
        </authorList>
    </citation>
    <scope>NUCLEOTIDE SEQUENCE [LARGE SCALE GENOMIC DNA]</scope>
    <source>
        <strain evidence="9 10">JDX10</strain>
    </source>
</reference>
<evidence type="ECO:0000256" key="2">
    <source>
        <dbReference type="ARBA" id="ARBA00009765"/>
    </source>
</evidence>
<dbReference type="Gene3D" id="3.30.460.20">
    <property type="entry name" value="CorA soluble domain-like"/>
    <property type="match status" value="1"/>
</dbReference>
<dbReference type="Pfam" id="PF01544">
    <property type="entry name" value="CorA"/>
    <property type="match status" value="1"/>
</dbReference>
<dbReference type="GO" id="GO:0005886">
    <property type="term" value="C:plasma membrane"/>
    <property type="evidence" value="ECO:0007669"/>
    <property type="project" value="UniProtKB-SubCell"/>
</dbReference>
<dbReference type="GO" id="GO:0000287">
    <property type="term" value="F:magnesium ion binding"/>
    <property type="evidence" value="ECO:0007669"/>
    <property type="project" value="TreeGrafter"/>
</dbReference>
<evidence type="ECO:0000256" key="7">
    <source>
        <dbReference type="ARBA" id="ARBA00023136"/>
    </source>
</evidence>
<comment type="subcellular location">
    <subcellularLocation>
        <location evidence="1">Cell membrane</location>
        <topology evidence="1">Multi-pass membrane protein</topology>
    </subcellularLocation>
</comment>
<dbReference type="CDD" id="cd12822">
    <property type="entry name" value="TmCorA-like"/>
    <property type="match status" value="1"/>
</dbReference>
<keyword evidence="6 8" id="KW-1133">Transmembrane helix</keyword>
<proteinExistence type="inferred from homology"/>
<dbReference type="GO" id="GO:0050897">
    <property type="term" value="F:cobalt ion binding"/>
    <property type="evidence" value="ECO:0007669"/>
    <property type="project" value="TreeGrafter"/>
</dbReference>
<dbReference type="Gene3D" id="1.20.58.340">
    <property type="entry name" value="Magnesium transport protein CorA, transmembrane region"/>
    <property type="match status" value="2"/>
</dbReference>
<evidence type="ECO:0000313" key="9">
    <source>
        <dbReference type="EMBL" id="RMB61269.1"/>
    </source>
</evidence>
<comment type="caution">
    <text evidence="9">The sequence shown here is derived from an EMBL/GenBank/DDBJ whole genome shotgun (WGS) entry which is preliminary data.</text>
</comment>
<keyword evidence="10" id="KW-1185">Reference proteome</keyword>
<name>A0A3M0GJG9_9ACTN</name>
<feature type="transmembrane region" description="Helical" evidence="8">
    <location>
        <begin position="300"/>
        <end position="320"/>
    </location>
</feature>
<evidence type="ECO:0000256" key="5">
    <source>
        <dbReference type="ARBA" id="ARBA00022692"/>
    </source>
</evidence>
<evidence type="ECO:0000256" key="6">
    <source>
        <dbReference type="ARBA" id="ARBA00022989"/>
    </source>
</evidence>
<dbReference type="InterPro" id="IPR045863">
    <property type="entry name" value="CorA_TM1_TM2"/>
</dbReference>
<protein>
    <submittedName>
        <fullName evidence="9">Magnesium transporter</fullName>
    </submittedName>
</protein>
<dbReference type="GO" id="GO:0015087">
    <property type="term" value="F:cobalt ion transmembrane transporter activity"/>
    <property type="evidence" value="ECO:0007669"/>
    <property type="project" value="TreeGrafter"/>
</dbReference>
<dbReference type="RefSeq" id="WP_121899816.1">
    <property type="nucleotide sequence ID" value="NZ_REFW01000001.1"/>
</dbReference>
<evidence type="ECO:0000256" key="3">
    <source>
        <dbReference type="ARBA" id="ARBA00022448"/>
    </source>
</evidence>
<dbReference type="InterPro" id="IPR045861">
    <property type="entry name" value="CorA_cytoplasmic_dom"/>
</dbReference>
<evidence type="ECO:0000256" key="4">
    <source>
        <dbReference type="ARBA" id="ARBA00022475"/>
    </source>
</evidence>
<dbReference type="InterPro" id="IPR002523">
    <property type="entry name" value="MgTranspt_CorA/ZnTranspt_ZntB"/>
</dbReference>
<dbReference type="AlphaFoldDB" id="A0A3M0GJG9"/>
<accession>A0A3M0GJG9</accession>
<dbReference type="SUPFAM" id="SSF144083">
    <property type="entry name" value="Magnesium transport protein CorA, transmembrane region"/>
    <property type="match status" value="1"/>
</dbReference>
<keyword evidence="3" id="KW-0813">Transport</keyword>
<dbReference type="SUPFAM" id="SSF143865">
    <property type="entry name" value="CorA soluble domain-like"/>
    <property type="match status" value="1"/>
</dbReference>
<gene>
    <name evidence="9" type="ORF">EAX62_00940</name>
</gene>
<feature type="transmembrane region" description="Helical" evidence="8">
    <location>
        <begin position="270"/>
        <end position="288"/>
    </location>
</feature>
<keyword evidence="5 8" id="KW-0812">Transmembrane</keyword>
<organism evidence="9 10">
    <name type="scientific">Tessaracoccus antarcticus</name>
    <dbReference type="NCBI Taxonomy" id="2479848"/>
    <lineage>
        <taxon>Bacteria</taxon>
        <taxon>Bacillati</taxon>
        <taxon>Actinomycetota</taxon>
        <taxon>Actinomycetes</taxon>
        <taxon>Propionibacteriales</taxon>
        <taxon>Propionibacteriaceae</taxon>
        <taxon>Tessaracoccus</taxon>
    </lineage>
</organism>
<dbReference type="GO" id="GO:0015095">
    <property type="term" value="F:magnesium ion transmembrane transporter activity"/>
    <property type="evidence" value="ECO:0007669"/>
    <property type="project" value="TreeGrafter"/>
</dbReference>
<evidence type="ECO:0000313" key="10">
    <source>
        <dbReference type="Proteomes" id="UP000275256"/>
    </source>
</evidence>
<keyword evidence="4" id="KW-1003">Cell membrane</keyword>
<evidence type="ECO:0000256" key="1">
    <source>
        <dbReference type="ARBA" id="ARBA00004651"/>
    </source>
</evidence>
<dbReference type="PANTHER" id="PTHR46494:SF1">
    <property type="entry name" value="CORA FAMILY METAL ION TRANSPORTER (EUROFUNG)"/>
    <property type="match status" value="1"/>
</dbReference>
<dbReference type="OrthoDB" id="9803416at2"/>
<keyword evidence="7 8" id="KW-0472">Membrane</keyword>
<dbReference type="Proteomes" id="UP000275256">
    <property type="component" value="Unassembled WGS sequence"/>
</dbReference>
<sequence length="326" mass="36476">MKNQRLWVDGTLQDTDDSSAELARCLREKDGDSDTYAWIDITTDSVDELNELAGALDLHELAVEDAMAAHERQKVSQFDHHALMRVTNVLLDNDGRAELAPLTAFITPNAILTVRHPNFPVTQVAERLDLNKGLAHAGPSYILWAVLDVVVDNVMDTLDSLNDRADDLSEELFNHSSGQPELQQAIFRLRRDTAEVRRQTVPLREMTSSLARRESAFDTSGPLQPYFGDVHDHALHAAEMADSLRDHLSSILETNLALQSNHKDEIMKKVTSWAAIIAVPTLITGFYGQNLSIAGIGTVWGAWLSLSLMVATSAVLWWQFRRRDWL</sequence>
<dbReference type="EMBL" id="REFW01000001">
    <property type="protein sequence ID" value="RMB61269.1"/>
    <property type="molecule type" value="Genomic_DNA"/>
</dbReference>
<comment type="similarity">
    <text evidence="2">Belongs to the CorA metal ion transporter (MIT) (TC 1.A.35) family.</text>
</comment>